<dbReference type="GO" id="GO:0003887">
    <property type="term" value="F:DNA-directed DNA polymerase activity"/>
    <property type="evidence" value="ECO:0007669"/>
    <property type="project" value="UniProtKB-KW"/>
</dbReference>
<dbReference type="SUPFAM" id="SSF54060">
    <property type="entry name" value="His-Me finger endonucleases"/>
    <property type="match status" value="1"/>
</dbReference>
<name>A0A9P0QFL3_ACAOB</name>
<dbReference type="EC" id="2.7.7.7" evidence="2"/>
<comment type="caution">
    <text evidence="10">The sequence shown here is derived from an EMBL/GenBank/DDBJ whole genome shotgun (WGS) entry which is preliminary data.</text>
</comment>
<dbReference type="Proteomes" id="UP001152888">
    <property type="component" value="Unassembled WGS sequence"/>
</dbReference>
<dbReference type="EMBL" id="CAKOFQ010010075">
    <property type="protein sequence ID" value="CAH2018972.1"/>
    <property type="molecule type" value="Genomic_DNA"/>
</dbReference>
<organism evidence="10 11">
    <name type="scientific">Acanthoscelides obtectus</name>
    <name type="common">Bean weevil</name>
    <name type="synonym">Bruchus obtectus</name>
    <dbReference type="NCBI Taxonomy" id="200917"/>
    <lineage>
        <taxon>Eukaryota</taxon>
        <taxon>Metazoa</taxon>
        <taxon>Ecdysozoa</taxon>
        <taxon>Arthropoda</taxon>
        <taxon>Hexapoda</taxon>
        <taxon>Insecta</taxon>
        <taxon>Pterygota</taxon>
        <taxon>Neoptera</taxon>
        <taxon>Endopterygota</taxon>
        <taxon>Coleoptera</taxon>
        <taxon>Polyphaga</taxon>
        <taxon>Cucujiformia</taxon>
        <taxon>Chrysomeloidea</taxon>
        <taxon>Chrysomelidae</taxon>
        <taxon>Bruchinae</taxon>
        <taxon>Bruchini</taxon>
        <taxon>Acanthoscelides</taxon>
    </lineage>
</organism>
<keyword evidence="6" id="KW-0239">DNA-directed DNA polymerase</keyword>
<gene>
    <name evidence="10" type="ORF">ACAOBT_LOCUS36970</name>
</gene>
<accession>A0A9P0QFL3</accession>
<keyword evidence="4" id="KW-0548">Nucleotidyltransferase</keyword>
<evidence type="ECO:0000256" key="6">
    <source>
        <dbReference type="ARBA" id="ARBA00022932"/>
    </source>
</evidence>
<dbReference type="InterPro" id="IPR043502">
    <property type="entry name" value="DNA/RNA_pol_sf"/>
</dbReference>
<dbReference type="InterPro" id="IPR044925">
    <property type="entry name" value="His-Me_finger_sf"/>
</dbReference>
<dbReference type="Pfam" id="PF03175">
    <property type="entry name" value="DNA_pol_B_2"/>
    <property type="match status" value="1"/>
</dbReference>
<dbReference type="InterPro" id="IPR038563">
    <property type="entry name" value="Endonuclease_7_sf"/>
</dbReference>
<dbReference type="OrthoDB" id="6602337at2759"/>
<dbReference type="SUPFAM" id="SSF53098">
    <property type="entry name" value="Ribonuclease H-like"/>
    <property type="match status" value="1"/>
</dbReference>
<dbReference type="GO" id="GO:0006260">
    <property type="term" value="P:DNA replication"/>
    <property type="evidence" value="ECO:0007669"/>
    <property type="project" value="UniProtKB-KW"/>
</dbReference>
<reference evidence="10" key="1">
    <citation type="submission" date="2022-03" db="EMBL/GenBank/DDBJ databases">
        <authorList>
            <person name="Sayadi A."/>
        </authorList>
    </citation>
    <scope>NUCLEOTIDE SEQUENCE</scope>
</reference>
<evidence type="ECO:0000256" key="5">
    <source>
        <dbReference type="ARBA" id="ARBA00022705"/>
    </source>
</evidence>
<dbReference type="PANTHER" id="PTHR31511">
    <property type="entry name" value="PROTEIN CBG23764"/>
    <property type="match status" value="1"/>
</dbReference>
<keyword evidence="3" id="KW-0808">Transferase</keyword>
<proteinExistence type="inferred from homology"/>
<dbReference type="GO" id="GO:0003677">
    <property type="term" value="F:DNA binding"/>
    <property type="evidence" value="ECO:0007669"/>
    <property type="project" value="UniProtKB-KW"/>
</dbReference>
<sequence>MDLSEPFSESVKNTVKIFKKAYETLTEKKNASESDKKRWIKLINENLIIFHKALKNKYISVNTRKAVHTGVVHLKRYKFLLESFHVGRGTFSTPKRVVWEDTESTFVSRIHTGVIINLKHVDIHDFFLDAFNLFEHQIQNKLSVMSMLKVNGTFCGEFIKSSNGTDINDFKYFNTRNAIIDQSTNLQQWYKDNIVDKILNKLSEFQERLSGWSLLKIISLEININKVEFGNVSSSYVKLPTQIARKKACINIKNHNDNACFAWSIISALYPAKRHTDRTSSYPRYTEVLNLEGLEMPVRLIDISKFEEMNKISVNVFGAELIVQESKSFYNIVPLRLTQKKLLEHVNLLMIQNKYYPKLNDFEPLPLENDDFSTDDDDFEITYHYVYIKNLARLVSYQLSKAHSKKWICDRCLQYFHTEKQLHEHEIHCQKLNDYKISFPKDTILKFKNFRYAEKVPFIIYADFESMLLPFSETNKKSTLSHMIKYQKHEAFSAGYYFKCSYDDSLSFYKSYRGIDCIQWFSKEMEEMSKFVQSKLQFVVPMNTYVDFKNVSSHCHICKKPFKADSKIVRDHCHLSGDFRGFAHSKCNLNYKNSFIVPVVLHNLSGYDSHFIIKDIVKSNRVVLLPLNKQKYISFTIRNNVSDIAFRFIDSFRFLAASLDKLVNLLDIGALHILKKEFGHLNDEKFELLTKKGVFPYDYVDSWQKLNETELPIHELFYNRLNDTNVSNNEYQRAKDVWTNFEIQNIGQYSDLYLKTDIILLADVFENFRQTAHRTHGLDPAWYYTLPGYTFDCMLRYTGCKIEILKDVDMLLFVERGIRGGISQCCNRYSKANNKYLPDYDSSAPSTFIIYLDVNALYAFAMTQYLPYAGFAWVENVDTLNVHDIADDADIGYILEVDLEYPKYLHDEHKDFPLCPEHRVPPGSKLSKLMTTLYDKTNYIIHYRNLKQALAHGLVLKKVHRILQFKQAAWMKPYVEMNTKLRMLATNDFDKTLYKDLVNSCFGKCMENVRKHRLVRITNKWEGRYGARKLIASPNFHSRVVFDDNLVAIEMKKTELLFNKPLYIGMTILDISKVCLYDFHYNYMLKKFSLNTCKTLYMDTDSMTYEVKCADFYIDVIKQDCFQYFDTSDYPTDNVYNIPLVNKKVPGIMKDEYKGIPLTEFVGLRSKMYSIKRLTTPKEIEDMRLSLLESGCTGDTAEMIMSNIGVTKKISGVKKSVVDAKITFDCYLNCLKNLEVQSFNQNLIRSENHNIFSITQLKKALSPYDDKRYLIKNSHDTLPWGHYSIASNEEM</sequence>
<evidence type="ECO:0000313" key="10">
    <source>
        <dbReference type="EMBL" id="CAH2018972.1"/>
    </source>
</evidence>
<dbReference type="SUPFAM" id="SSF56672">
    <property type="entry name" value="DNA/RNA polymerases"/>
    <property type="match status" value="1"/>
</dbReference>
<comment type="catalytic activity">
    <reaction evidence="8">
        <text>DNA(n) + a 2'-deoxyribonucleoside 5'-triphosphate = DNA(n+1) + diphosphate</text>
        <dbReference type="Rhea" id="RHEA:22508"/>
        <dbReference type="Rhea" id="RHEA-COMP:17339"/>
        <dbReference type="Rhea" id="RHEA-COMP:17340"/>
        <dbReference type="ChEBI" id="CHEBI:33019"/>
        <dbReference type="ChEBI" id="CHEBI:61560"/>
        <dbReference type="ChEBI" id="CHEBI:173112"/>
        <dbReference type="EC" id="2.7.7.7"/>
    </reaction>
</comment>
<keyword evidence="11" id="KW-1185">Reference proteome</keyword>
<evidence type="ECO:0000256" key="7">
    <source>
        <dbReference type="ARBA" id="ARBA00023125"/>
    </source>
</evidence>
<evidence type="ECO:0000256" key="4">
    <source>
        <dbReference type="ARBA" id="ARBA00022695"/>
    </source>
</evidence>
<dbReference type="InterPro" id="IPR012337">
    <property type="entry name" value="RNaseH-like_sf"/>
</dbReference>
<keyword evidence="5" id="KW-0235">DNA replication</keyword>
<dbReference type="GO" id="GO:0000166">
    <property type="term" value="F:nucleotide binding"/>
    <property type="evidence" value="ECO:0007669"/>
    <property type="project" value="InterPro"/>
</dbReference>
<dbReference type="GO" id="GO:0042575">
    <property type="term" value="C:DNA polymerase complex"/>
    <property type="evidence" value="ECO:0007669"/>
    <property type="project" value="UniProtKB-ARBA"/>
</dbReference>
<keyword evidence="7" id="KW-0238">DNA-binding</keyword>
<evidence type="ECO:0000256" key="2">
    <source>
        <dbReference type="ARBA" id="ARBA00012417"/>
    </source>
</evidence>
<comment type="similarity">
    <text evidence="1">Belongs to the DNA polymerase type-B family.</text>
</comment>
<evidence type="ECO:0000256" key="1">
    <source>
        <dbReference type="ARBA" id="ARBA00005755"/>
    </source>
</evidence>
<evidence type="ECO:0000259" key="9">
    <source>
        <dbReference type="Pfam" id="PF03175"/>
    </source>
</evidence>
<feature type="domain" description="DNA-directed DNA polymerase family B mitochondria/virus" evidence="9">
    <location>
        <begin position="599"/>
        <end position="1079"/>
    </location>
</feature>
<evidence type="ECO:0000256" key="8">
    <source>
        <dbReference type="ARBA" id="ARBA00049244"/>
    </source>
</evidence>
<dbReference type="PANTHER" id="PTHR31511:SF12">
    <property type="entry name" value="RHO TERMINATION FACTOR N-TERMINAL DOMAIN-CONTAINING PROTEIN"/>
    <property type="match status" value="1"/>
</dbReference>
<dbReference type="InterPro" id="IPR004868">
    <property type="entry name" value="DNA-dir_DNA_pol_B_mt/vir"/>
</dbReference>
<protein>
    <recommendedName>
        <fullName evidence="2">DNA-directed DNA polymerase</fullName>
        <ecNumber evidence="2">2.7.7.7</ecNumber>
    </recommendedName>
</protein>
<evidence type="ECO:0000313" key="11">
    <source>
        <dbReference type="Proteomes" id="UP001152888"/>
    </source>
</evidence>
<evidence type="ECO:0000256" key="3">
    <source>
        <dbReference type="ARBA" id="ARBA00022679"/>
    </source>
</evidence>
<dbReference type="Gene3D" id="3.40.1800.10">
    <property type="entry name" value="His-Me finger endonucleases"/>
    <property type="match status" value="1"/>
</dbReference>